<keyword evidence="2" id="KW-0812">Transmembrane</keyword>
<accession>A0AAX4KMP1</accession>
<dbReference type="Proteomes" id="UP001358614">
    <property type="component" value="Chromosome 1"/>
</dbReference>
<feature type="region of interest" description="Disordered" evidence="1">
    <location>
        <begin position="242"/>
        <end position="268"/>
    </location>
</feature>
<evidence type="ECO:0000313" key="3">
    <source>
        <dbReference type="EMBL" id="WWD07731.1"/>
    </source>
</evidence>
<sequence length="285" mass="32213">MMCIKHVLIYFLVLPIPAASPVFLLLFVASAFIAIRPCGYCLSLLAILFLSTSPQSPFLHPSLNSSSTSPRNSTSIYDLPLNAPSPNRTWLNLNGGRYSSPNLVGYQLMDKAITPQQSAESGSSLWKRIFAWDLGQSMKPQSPLEREITGHLALDRIIQPYLRPSPSPSAAASIPAGEVEQMRWNERELPRNYIDLSWKGIGFIVDFNMKRSNEGIKWEIEEVLGKEWVRPTREDDLRKAEVVTHQEQEKEEVDEQSGSVKEETGEIQGDKKKFWERIPLVGSNW</sequence>
<dbReference type="AlphaFoldDB" id="A0AAX4KMP1"/>
<keyword evidence="2" id="KW-0472">Membrane</keyword>
<name>A0AAX4KMP1_9TREE</name>
<organism evidence="3 4">
    <name type="scientific">Kwoniella europaea PYCC6329</name>
    <dbReference type="NCBI Taxonomy" id="1423913"/>
    <lineage>
        <taxon>Eukaryota</taxon>
        <taxon>Fungi</taxon>
        <taxon>Dikarya</taxon>
        <taxon>Basidiomycota</taxon>
        <taxon>Agaricomycotina</taxon>
        <taxon>Tremellomycetes</taxon>
        <taxon>Tremellales</taxon>
        <taxon>Cryptococcaceae</taxon>
        <taxon>Kwoniella</taxon>
    </lineage>
</organism>
<gene>
    <name evidence="3" type="ORF">V865_005833</name>
</gene>
<evidence type="ECO:0000256" key="2">
    <source>
        <dbReference type="SAM" id="Phobius"/>
    </source>
</evidence>
<feature type="transmembrane region" description="Helical" evidence="2">
    <location>
        <begin position="7"/>
        <end position="35"/>
    </location>
</feature>
<proteinExistence type="predicted"/>
<protein>
    <submittedName>
        <fullName evidence="3">Uncharacterized protein</fullName>
    </submittedName>
</protein>
<keyword evidence="2" id="KW-1133">Transmembrane helix</keyword>
<evidence type="ECO:0000256" key="1">
    <source>
        <dbReference type="SAM" id="MobiDB-lite"/>
    </source>
</evidence>
<reference evidence="3 4" key="1">
    <citation type="submission" date="2024-01" db="EMBL/GenBank/DDBJ databases">
        <title>Comparative genomics of Cryptococcus and Kwoniella reveals pathogenesis evolution and contrasting modes of karyotype evolution via chromosome fusion or intercentromeric recombination.</title>
        <authorList>
            <person name="Coelho M.A."/>
            <person name="David-Palma M."/>
            <person name="Shea T."/>
            <person name="Bowers K."/>
            <person name="McGinley-Smith S."/>
            <person name="Mohammad A.W."/>
            <person name="Gnirke A."/>
            <person name="Yurkov A.M."/>
            <person name="Nowrousian M."/>
            <person name="Sun S."/>
            <person name="Cuomo C.A."/>
            <person name="Heitman J."/>
        </authorList>
    </citation>
    <scope>NUCLEOTIDE SEQUENCE [LARGE SCALE GENOMIC DNA]</scope>
    <source>
        <strain evidence="3 4">PYCC6329</strain>
    </source>
</reference>
<evidence type="ECO:0000313" key="4">
    <source>
        <dbReference type="Proteomes" id="UP001358614"/>
    </source>
</evidence>
<dbReference type="GeneID" id="91104634"/>
<dbReference type="KEGG" id="ker:91104634"/>
<dbReference type="SMART" id="SM01396">
    <property type="entry name" value="BC10"/>
    <property type="match status" value="1"/>
</dbReference>
<dbReference type="InterPro" id="IPR009598">
    <property type="entry name" value="BCALP"/>
</dbReference>
<dbReference type="EMBL" id="CP144089">
    <property type="protein sequence ID" value="WWD07731.1"/>
    <property type="molecule type" value="Genomic_DNA"/>
</dbReference>
<dbReference type="RefSeq" id="XP_066085698.1">
    <property type="nucleotide sequence ID" value="XM_066229601.1"/>
</dbReference>
<keyword evidence="4" id="KW-1185">Reference proteome</keyword>